<dbReference type="Proteomes" id="UP000004968">
    <property type="component" value="Unassembled WGS sequence"/>
</dbReference>
<dbReference type="Pfam" id="PF13419">
    <property type="entry name" value="HAD_2"/>
    <property type="match status" value="1"/>
</dbReference>
<dbReference type="InterPro" id="IPR023214">
    <property type="entry name" value="HAD_sf"/>
</dbReference>
<dbReference type="EMBL" id="ACIO01000540">
    <property type="protein sequence ID" value="EFC96498.1"/>
    <property type="molecule type" value="Genomic_DNA"/>
</dbReference>
<reference evidence="1 2" key="1">
    <citation type="submission" date="2010-01" db="EMBL/GenBank/DDBJ databases">
        <authorList>
            <person name="Weinstock G."/>
            <person name="Sodergren E."/>
            <person name="Clifton S."/>
            <person name="Fulton L."/>
            <person name="Fulton B."/>
            <person name="Courtney L."/>
            <person name="Fronick C."/>
            <person name="Harrison M."/>
            <person name="Strong C."/>
            <person name="Farmer C."/>
            <person name="Delahaunty K."/>
            <person name="Markovic C."/>
            <person name="Hall O."/>
            <person name="Minx P."/>
            <person name="Tomlinson C."/>
            <person name="Mitreva M."/>
            <person name="Nelson J."/>
            <person name="Hou S."/>
            <person name="Wollam A."/>
            <person name="Pepin K.H."/>
            <person name="Johnson M."/>
            <person name="Bhonagiri V."/>
            <person name="Nash W.E."/>
            <person name="Warren W."/>
            <person name="Chinwalla A."/>
            <person name="Mardis E.R."/>
            <person name="Wilson R.K."/>
        </authorList>
    </citation>
    <scope>NUCLEOTIDE SEQUENCE [LARGE SCALE GENOMIC DNA]</scope>
    <source>
        <strain evidence="1 2">DSM 13479</strain>
    </source>
</reference>
<dbReference type="NCBIfam" id="TIGR01549">
    <property type="entry name" value="HAD-SF-IA-v1"/>
    <property type="match status" value="1"/>
</dbReference>
<dbReference type="InterPro" id="IPR036412">
    <property type="entry name" value="HAD-like_sf"/>
</dbReference>
<comment type="caution">
    <text evidence="1">The sequence shown here is derived from an EMBL/GenBank/DDBJ whole genome shotgun (WGS) entry which is preliminary data.</text>
</comment>
<proteinExistence type="predicted"/>
<dbReference type="AlphaFoldDB" id="D3ANW0"/>
<dbReference type="FunFam" id="3.40.50.1000:FF:000022">
    <property type="entry name" value="Phosphoglycolate phosphatase"/>
    <property type="match status" value="1"/>
</dbReference>
<dbReference type="InterPro" id="IPR023198">
    <property type="entry name" value="PGP-like_dom2"/>
</dbReference>
<dbReference type="SFLD" id="SFLDS00003">
    <property type="entry name" value="Haloacid_Dehalogenase"/>
    <property type="match status" value="1"/>
</dbReference>
<dbReference type="GO" id="GO:0016787">
    <property type="term" value="F:hydrolase activity"/>
    <property type="evidence" value="ECO:0007669"/>
    <property type="project" value="UniProtKB-KW"/>
</dbReference>
<dbReference type="CDD" id="cd04302">
    <property type="entry name" value="HAD_5NT"/>
    <property type="match status" value="1"/>
</dbReference>
<protein>
    <submittedName>
        <fullName evidence="1">HAD hydrolase, family IA, variant 1</fullName>
    </submittedName>
</protein>
<evidence type="ECO:0000313" key="1">
    <source>
        <dbReference type="EMBL" id="EFC96498.1"/>
    </source>
</evidence>
<name>D3ANW0_9FIRM</name>
<dbReference type="SFLD" id="SFLDG01129">
    <property type="entry name" value="C1.5:_HAD__Beta-PGM__Phosphata"/>
    <property type="match status" value="1"/>
</dbReference>
<dbReference type="GO" id="GO:0004713">
    <property type="term" value="F:protein tyrosine kinase activity"/>
    <property type="evidence" value="ECO:0007669"/>
    <property type="project" value="TreeGrafter"/>
</dbReference>
<dbReference type="SFLD" id="SFLDG01135">
    <property type="entry name" value="C1.5.6:_HAD__Beta-PGM__Phospha"/>
    <property type="match status" value="1"/>
</dbReference>
<dbReference type="PANTHER" id="PTHR43434">
    <property type="entry name" value="PHOSPHOGLYCOLATE PHOSPHATASE"/>
    <property type="match status" value="1"/>
</dbReference>
<dbReference type="InterPro" id="IPR006439">
    <property type="entry name" value="HAD-SF_hydro_IA"/>
</dbReference>
<dbReference type="Gene3D" id="3.40.50.1000">
    <property type="entry name" value="HAD superfamily/HAD-like"/>
    <property type="match status" value="1"/>
</dbReference>
<dbReference type="Gene3D" id="1.10.150.240">
    <property type="entry name" value="Putative phosphatase, domain 2"/>
    <property type="match status" value="1"/>
</dbReference>
<dbReference type="GO" id="GO:0005829">
    <property type="term" value="C:cytosol"/>
    <property type="evidence" value="ECO:0007669"/>
    <property type="project" value="TreeGrafter"/>
</dbReference>
<dbReference type="SUPFAM" id="SSF56784">
    <property type="entry name" value="HAD-like"/>
    <property type="match status" value="1"/>
</dbReference>
<sequence>MELIQNVDGNKNAYGDGGLPSVSVAFLSMEERMEKEYLLFDLDGTLTDPKEGITKSVRHALKAYDIEVEDLDSLCCFIGPPLKDSFIEYYGFSEENASNAIGVYREYFSDRGIFENEVYEGIEEVLKALKASGKKLFVASSKPEVFVRKIMEYFKLDPYFTFMGGADLGETRVKKADVIRYVLEENGITDLEKVIMIGDRKHDILGAKEVGVDSVGVLYGYGDREELEAAGADFLAETVFDLQNLL</sequence>
<dbReference type="InterPro" id="IPR041492">
    <property type="entry name" value="HAD_2"/>
</dbReference>
<dbReference type="InterPro" id="IPR050155">
    <property type="entry name" value="HAD-like_hydrolase_sf"/>
</dbReference>
<accession>D3ANW0</accession>
<gene>
    <name evidence="1" type="ORF">CLOSTHATH_05312</name>
</gene>
<organism evidence="1 2">
    <name type="scientific">Hungatella hathewayi DSM 13479</name>
    <dbReference type="NCBI Taxonomy" id="566550"/>
    <lineage>
        <taxon>Bacteria</taxon>
        <taxon>Bacillati</taxon>
        <taxon>Bacillota</taxon>
        <taxon>Clostridia</taxon>
        <taxon>Lachnospirales</taxon>
        <taxon>Lachnospiraceae</taxon>
        <taxon>Hungatella</taxon>
    </lineage>
</organism>
<dbReference type="HOGENOM" id="CLU_045011_19_4_9"/>
<evidence type="ECO:0000313" key="2">
    <source>
        <dbReference type="Proteomes" id="UP000004968"/>
    </source>
</evidence>
<keyword evidence="1" id="KW-0378">Hydrolase</keyword>
<dbReference type="PANTHER" id="PTHR43434:SF20">
    <property type="entry name" value="5'-NUCLEOTIDASE"/>
    <property type="match status" value="1"/>
</dbReference>